<dbReference type="InterPro" id="IPR041452">
    <property type="entry name" value="APAF1_C"/>
</dbReference>
<dbReference type="Pfam" id="PF17908">
    <property type="entry name" value="APAF1_C"/>
    <property type="match status" value="1"/>
</dbReference>
<name>A0A176RZC6_9GAMM</name>
<evidence type="ECO:0000259" key="2">
    <source>
        <dbReference type="Pfam" id="PF17908"/>
    </source>
</evidence>
<organism evidence="3 4">
    <name type="scientific">Candidatus Thiomargarita nelsonii</name>
    <dbReference type="NCBI Taxonomy" id="1003181"/>
    <lineage>
        <taxon>Bacteria</taxon>
        <taxon>Pseudomonadati</taxon>
        <taxon>Pseudomonadota</taxon>
        <taxon>Gammaproteobacteria</taxon>
        <taxon>Thiotrichales</taxon>
        <taxon>Thiotrichaceae</taxon>
        <taxon>Thiomargarita</taxon>
    </lineage>
</organism>
<accession>A0A176RZC6</accession>
<dbReference type="PANTHER" id="PTHR22845:SF5">
    <property type="entry name" value="APOPTOTIC PROTEASE-ACTIVATING FACTOR 1"/>
    <property type="match status" value="1"/>
</dbReference>
<sequence>MRLLEKSNNLLSRHGTNVRDFLLAAYRRQCGQHGWVSGPNDGYFFEYLCMHLHSAGRDNELKLLLLDFDWIQNKLEATSVLALLNDYQWLEDKDIERVKNVLSKGGLILLKNKQELAIQLLDNLWGDESLQDNKDIQALLYQAKEAAPDWQPAFPTLNG</sequence>
<dbReference type="EMBL" id="LUTY01001927">
    <property type="protein sequence ID" value="OAD21028.1"/>
    <property type="molecule type" value="Genomic_DNA"/>
</dbReference>
<dbReference type="PANTHER" id="PTHR22845">
    <property type="entry name" value="APOPTOTIC PROTEASE-ACTIVATING FACTOR 1"/>
    <property type="match status" value="1"/>
</dbReference>
<keyword evidence="4" id="KW-1185">Reference proteome</keyword>
<reference evidence="3 4" key="1">
    <citation type="submission" date="2016-05" db="EMBL/GenBank/DDBJ databases">
        <title>Single-cell genome of chain-forming Candidatus Thiomargarita nelsonii and comparison to other large sulfur-oxidizing bacteria.</title>
        <authorList>
            <person name="Winkel M."/>
            <person name="Salman V."/>
            <person name="Woyke T."/>
            <person name="Schulz-Vogt H."/>
            <person name="Richter M."/>
            <person name="Flood B."/>
            <person name="Bailey J."/>
            <person name="Amann R."/>
            <person name="Mussmann M."/>
        </authorList>
    </citation>
    <scope>NUCLEOTIDE SEQUENCE [LARGE SCALE GENOMIC DNA]</scope>
    <source>
        <strain evidence="3 4">THI036</strain>
    </source>
</reference>
<dbReference type="Gene3D" id="1.25.40.370">
    <property type="match status" value="1"/>
</dbReference>
<evidence type="ECO:0000256" key="1">
    <source>
        <dbReference type="ARBA" id="ARBA00022737"/>
    </source>
</evidence>
<comment type="caution">
    <text evidence="3">The sequence shown here is derived from an EMBL/GenBank/DDBJ whole genome shotgun (WGS) entry which is preliminary data.</text>
</comment>
<evidence type="ECO:0000313" key="3">
    <source>
        <dbReference type="EMBL" id="OAD21028.1"/>
    </source>
</evidence>
<gene>
    <name evidence="3" type="ORF">THIOM_003222</name>
</gene>
<keyword evidence="1" id="KW-0677">Repeat</keyword>
<dbReference type="Proteomes" id="UP000076962">
    <property type="component" value="Unassembled WGS sequence"/>
</dbReference>
<evidence type="ECO:0000313" key="4">
    <source>
        <dbReference type="Proteomes" id="UP000076962"/>
    </source>
</evidence>
<protein>
    <submittedName>
        <fullName evidence="3">WD-containing repeat protein</fullName>
    </submittedName>
</protein>
<feature type="domain" description="APAF-1 helical" evidence="2">
    <location>
        <begin position="22"/>
        <end position="119"/>
    </location>
</feature>
<proteinExistence type="predicted"/>
<dbReference type="AlphaFoldDB" id="A0A176RZC6"/>